<dbReference type="Proteomes" id="UP000239494">
    <property type="component" value="Unassembled WGS sequence"/>
</dbReference>
<protein>
    <recommendedName>
        <fullName evidence="3">carbonic anhydrase</fullName>
        <ecNumber evidence="3">4.2.1.1</ecNumber>
    </recommendedName>
</protein>
<evidence type="ECO:0000256" key="8">
    <source>
        <dbReference type="ARBA" id="ARBA00023239"/>
    </source>
</evidence>
<feature type="transmembrane region" description="Helical" evidence="12">
    <location>
        <begin position="30"/>
        <end position="50"/>
    </location>
</feature>
<dbReference type="PANTHER" id="PTHR11814">
    <property type="entry name" value="SULFATE TRANSPORTER"/>
    <property type="match status" value="1"/>
</dbReference>
<feature type="transmembrane region" description="Helical" evidence="12">
    <location>
        <begin position="57"/>
        <end position="77"/>
    </location>
</feature>
<comment type="function">
    <text evidence="9">Catalyzes the reversible hydration of carbon dioxide to form bicarbonate.</text>
</comment>
<feature type="binding site" evidence="11">
    <location>
        <position position="633"/>
    </location>
    <ligand>
        <name>Zn(2+)</name>
        <dbReference type="ChEBI" id="CHEBI:29105"/>
    </ligand>
</feature>
<dbReference type="EMBL" id="PVTF01000008">
    <property type="protein sequence ID" value="PRY38855.1"/>
    <property type="molecule type" value="Genomic_DNA"/>
</dbReference>
<proteinExistence type="inferred from homology"/>
<feature type="transmembrane region" description="Helical" evidence="12">
    <location>
        <begin position="173"/>
        <end position="193"/>
    </location>
</feature>
<keyword evidence="6 12" id="KW-1133">Transmembrane helix</keyword>
<feature type="transmembrane region" description="Helical" evidence="12">
    <location>
        <begin position="382"/>
        <end position="410"/>
    </location>
</feature>
<feature type="binding site" evidence="11">
    <location>
        <position position="636"/>
    </location>
    <ligand>
        <name>Zn(2+)</name>
        <dbReference type="ChEBI" id="CHEBI:29105"/>
    </ligand>
</feature>
<evidence type="ECO:0000256" key="7">
    <source>
        <dbReference type="ARBA" id="ARBA00023136"/>
    </source>
</evidence>
<dbReference type="Pfam" id="PF00916">
    <property type="entry name" value="Sulfate_transp"/>
    <property type="match status" value="1"/>
</dbReference>
<feature type="binding site" evidence="11">
    <location>
        <position position="579"/>
    </location>
    <ligand>
        <name>Zn(2+)</name>
        <dbReference type="ChEBI" id="CHEBI:29105"/>
    </ligand>
</feature>
<dbReference type="InterPro" id="IPR036874">
    <property type="entry name" value="Carbonic_anhydrase_sf"/>
</dbReference>
<dbReference type="InterPro" id="IPR001902">
    <property type="entry name" value="SLC26A/SulP_fam"/>
</dbReference>
<comment type="similarity">
    <text evidence="2">Belongs to the beta-class carbonic anhydrase family.</text>
</comment>
<comment type="catalytic activity">
    <reaction evidence="10">
        <text>hydrogencarbonate + H(+) = CO2 + H2O</text>
        <dbReference type="Rhea" id="RHEA:10748"/>
        <dbReference type="ChEBI" id="CHEBI:15377"/>
        <dbReference type="ChEBI" id="CHEBI:15378"/>
        <dbReference type="ChEBI" id="CHEBI:16526"/>
        <dbReference type="ChEBI" id="CHEBI:17544"/>
        <dbReference type="EC" id="4.2.1.1"/>
    </reaction>
</comment>
<dbReference type="PROSITE" id="PS00704">
    <property type="entry name" value="PROK_CO2_ANHYDRASE_1"/>
    <property type="match status" value="1"/>
</dbReference>
<evidence type="ECO:0000256" key="2">
    <source>
        <dbReference type="ARBA" id="ARBA00006217"/>
    </source>
</evidence>
<dbReference type="RefSeq" id="WP_245887030.1">
    <property type="nucleotide sequence ID" value="NZ_PVTF01000008.1"/>
</dbReference>
<evidence type="ECO:0000256" key="9">
    <source>
        <dbReference type="ARBA" id="ARBA00024993"/>
    </source>
</evidence>
<keyword evidence="4 12" id="KW-0812">Transmembrane</keyword>
<dbReference type="GO" id="GO:0016020">
    <property type="term" value="C:membrane"/>
    <property type="evidence" value="ECO:0007669"/>
    <property type="project" value="UniProtKB-SubCell"/>
</dbReference>
<dbReference type="GO" id="GO:0055085">
    <property type="term" value="P:transmembrane transport"/>
    <property type="evidence" value="ECO:0007669"/>
    <property type="project" value="InterPro"/>
</dbReference>
<keyword evidence="5 11" id="KW-0862">Zinc</keyword>
<dbReference type="AlphaFoldDB" id="A0A2T0SZK9"/>
<evidence type="ECO:0000256" key="11">
    <source>
        <dbReference type="PIRSR" id="PIRSR601765-1"/>
    </source>
</evidence>
<keyword evidence="11" id="KW-0479">Metal-binding</keyword>
<reference evidence="14 15" key="1">
    <citation type="submission" date="2018-03" db="EMBL/GenBank/DDBJ databases">
        <title>Genomic Encyclopedia of Archaeal and Bacterial Type Strains, Phase II (KMG-II): from individual species to whole genera.</title>
        <authorList>
            <person name="Goeker M."/>
        </authorList>
    </citation>
    <scope>NUCLEOTIDE SEQUENCE [LARGE SCALE GENOMIC DNA]</scope>
    <source>
        <strain evidence="14 15">DSM 44720</strain>
    </source>
</reference>
<feature type="domain" description="SLC26A/SulP transporter" evidence="13">
    <location>
        <begin position="26"/>
        <end position="385"/>
    </location>
</feature>
<evidence type="ECO:0000313" key="15">
    <source>
        <dbReference type="Proteomes" id="UP000239494"/>
    </source>
</evidence>
<comment type="subcellular location">
    <subcellularLocation>
        <location evidence="1">Membrane</location>
        <topology evidence="1">Multi-pass membrane protein</topology>
    </subcellularLocation>
</comment>
<evidence type="ECO:0000256" key="6">
    <source>
        <dbReference type="ARBA" id="ARBA00022989"/>
    </source>
</evidence>
<comment type="cofactor">
    <cofactor evidence="11">
        <name>Zn(2+)</name>
        <dbReference type="ChEBI" id="CHEBI:29105"/>
    </cofactor>
    <text evidence="11">Binds 1 zinc ion per subunit.</text>
</comment>
<dbReference type="GO" id="GO:0004089">
    <property type="term" value="F:carbonate dehydratase activity"/>
    <property type="evidence" value="ECO:0007669"/>
    <property type="project" value="UniProtKB-EC"/>
</dbReference>
<evidence type="ECO:0000256" key="12">
    <source>
        <dbReference type="SAM" id="Phobius"/>
    </source>
</evidence>
<evidence type="ECO:0000259" key="13">
    <source>
        <dbReference type="Pfam" id="PF00916"/>
    </source>
</evidence>
<dbReference type="SUPFAM" id="SSF53056">
    <property type="entry name" value="beta-carbonic anhydrase, cab"/>
    <property type="match status" value="1"/>
</dbReference>
<dbReference type="InterPro" id="IPR015892">
    <property type="entry name" value="Carbonic_anhydrase_CS"/>
</dbReference>
<sequence>MDPRDVPSTVQHTRRAAVRRWARRDLRYDLSASLVVFLVAMPLSLGIAVASDAPITAGLIAAVVGGVVAGLLGGAPLQVSGPAAGLTLVVAGFVAQFGWAVTCAITVAAGVLQVGLGVSRVARAALAISPAVVHGMLAGIGVTIALAQLHVLLGGEPGTGAWENLTQLPAQLLGVHTGEAVVGLVVLGVLLLWPVMPAAVRGVPASLVGVVGATLLAGVLSWDVDRVELPGSLLDSVRLPELPDGRWGAVALAVFTMTVIASVESLLSAVAVDKLKDRGRSADLDRELVGQGAANAVSGLLGGLPVTGVIVRSSTNVAAGARTRASAVLHGVWVLLFSLLLVGLIEQVPMAALAGLLVYVGFKLLKLQDVRTALRQSELPVYVTTVTCVVFLDLLMGVLIGFALSVAVMLRRVVWAKLRVSRTPVPGGPDHWTVVVEGTLSFLSIPRLSRVLSHVPDGAPVDVELAVDFLDHATYEHLVMWRDQHEKTGGVVHVDEVSGIRGGMSRRGAGAVLPRWFAPWSSWQTSVPAQRHSDHDEAARPLVSGVQEYHRRSAPLLRPVFEGLSDGQEPQAMFLTCADSRIVPNVITSSGPGDLFTVRNVGNLAPCDDDGVGASVHYAVDVLRVSALVVCGHSGCGGMRALLDGDAGSDGPVGRWLHSGVGSLHALRAGHPADPGTGSEVDRLAMVNVAVQVASLERMPVVRDAVAEGRLKVIGMFFDIGAARLSLLTDDRTAFSALPEGVDVLG</sequence>
<evidence type="ECO:0000256" key="1">
    <source>
        <dbReference type="ARBA" id="ARBA00004141"/>
    </source>
</evidence>
<keyword evidence="7 12" id="KW-0472">Membrane</keyword>
<feature type="binding site" evidence="11">
    <location>
        <position position="577"/>
    </location>
    <ligand>
        <name>Zn(2+)</name>
        <dbReference type="ChEBI" id="CHEBI:29105"/>
    </ligand>
</feature>
<evidence type="ECO:0000256" key="3">
    <source>
        <dbReference type="ARBA" id="ARBA00012925"/>
    </source>
</evidence>
<comment type="caution">
    <text evidence="14">The sequence shown here is derived from an EMBL/GenBank/DDBJ whole genome shotgun (WGS) entry which is preliminary data.</text>
</comment>
<dbReference type="GO" id="GO:0015976">
    <property type="term" value="P:carbon utilization"/>
    <property type="evidence" value="ECO:0007669"/>
    <property type="project" value="InterPro"/>
</dbReference>
<evidence type="ECO:0000256" key="10">
    <source>
        <dbReference type="ARBA" id="ARBA00048348"/>
    </source>
</evidence>
<gene>
    <name evidence="14" type="ORF">CLV43_108255</name>
</gene>
<evidence type="ECO:0000256" key="4">
    <source>
        <dbReference type="ARBA" id="ARBA00022692"/>
    </source>
</evidence>
<keyword evidence="8" id="KW-0456">Lyase</keyword>
<dbReference type="EC" id="4.2.1.1" evidence="3"/>
<accession>A0A2T0SZK9</accession>
<name>A0A2T0SZK9_9PSEU</name>
<feature type="transmembrane region" description="Helical" evidence="12">
    <location>
        <begin position="83"/>
        <end position="112"/>
    </location>
</feature>
<feature type="transmembrane region" description="Helical" evidence="12">
    <location>
        <begin position="124"/>
        <end position="153"/>
    </location>
</feature>
<dbReference type="InterPro" id="IPR011547">
    <property type="entry name" value="SLC26A/SulP_dom"/>
</dbReference>
<evidence type="ECO:0000256" key="5">
    <source>
        <dbReference type="ARBA" id="ARBA00022833"/>
    </source>
</evidence>
<feature type="transmembrane region" description="Helical" evidence="12">
    <location>
        <begin position="247"/>
        <end position="272"/>
    </location>
</feature>
<dbReference type="SMART" id="SM00947">
    <property type="entry name" value="Pro_CA"/>
    <property type="match status" value="1"/>
</dbReference>
<dbReference type="Pfam" id="PF00484">
    <property type="entry name" value="Pro_CA"/>
    <property type="match status" value="1"/>
</dbReference>
<evidence type="ECO:0000313" key="14">
    <source>
        <dbReference type="EMBL" id="PRY38855.1"/>
    </source>
</evidence>
<keyword evidence="15" id="KW-1185">Reference proteome</keyword>
<organism evidence="14 15">
    <name type="scientific">Umezawaea tangerina</name>
    <dbReference type="NCBI Taxonomy" id="84725"/>
    <lineage>
        <taxon>Bacteria</taxon>
        <taxon>Bacillati</taxon>
        <taxon>Actinomycetota</taxon>
        <taxon>Actinomycetes</taxon>
        <taxon>Pseudonocardiales</taxon>
        <taxon>Pseudonocardiaceae</taxon>
        <taxon>Umezawaea</taxon>
    </lineage>
</organism>
<dbReference type="GO" id="GO:0008270">
    <property type="term" value="F:zinc ion binding"/>
    <property type="evidence" value="ECO:0007669"/>
    <property type="project" value="InterPro"/>
</dbReference>
<dbReference type="InterPro" id="IPR001765">
    <property type="entry name" value="Carbonic_anhydrase"/>
</dbReference>
<feature type="transmembrane region" description="Helical" evidence="12">
    <location>
        <begin position="332"/>
        <end position="362"/>
    </location>
</feature>
<feature type="transmembrane region" description="Helical" evidence="12">
    <location>
        <begin position="205"/>
        <end position="222"/>
    </location>
</feature>
<dbReference type="Gene3D" id="3.40.1050.10">
    <property type="entry name" value="Carbonic anhydrase"/>
    <property type="match status" value="1"/>
</dbReference>